<keyword evidence="1" id="KW-1133">Transmembrane helix</keyword>
<evidence type="ECO:0000313" key="3">
    <source>
        <dbReference type="Proteomes" id="UP000004949"/>
    </source>
</evidence>
<dbReference type="AlphaFoldDB" id="G6XJD2"/>
<sequence length="177" mass="19301">MKTALVLVWAILLGVIWPILARNIGATGAGVLVFLVMTVGGFAAWVLSGVVMTWKQPGRLVWAGYVGVGALGTMLFLGTAGLHWPLYIAWNYKAIWHDIAVSGPPGKRFAVWDVTCGSCLAPPEERVIFDETGNWVRGARTRDALPRMGHGDIHAQADYCAIDRRRVIGHFWLCTSG</sequence>
<evidence type="ECO:0000313" key="2">
    <source>
        <dbReference type="EMBL" id="EHH68037.1"/>
    </source>
</evidence>
<reference evidence="2 3" key="1">
    <citation type="submission" date="2011-10" db="EMBL/GenBank/DDBJ databases">
        <title>Genome sequence of Gluconobacter morbifer G707, isolated from Drosophila gut.</title>
        <authorList>
            <person name="Lee W.-J."/>
            <person name="Kim E.-K."/>
        </authorList>
    </citation>
    <scope>NUCLEOTIDE SEQUENCE [LARGE SCALE GENOMIC DNA]</scope>
    <source>
        <strain evidence="2 3">G707</strain>
    </source>
</reference>
<evidence type="ECO:0000256" key="1">
    <source>
        <dbReference type="SAM" id="Phobius"/>
    </source>
</evidence>
<keyword evidence="1" id="KW-0812">Transmembrane</keyword>
<dbReference type="Proteomes" id="UP000004949">
    <property type="component" value="Unassembled WGS sequence"/>
</dbReference>
<name>G6XJD2_9PROT</name>
<feature type="transmembrane region" description="Helical" evidence="1">
    <location>
        <begin position="31"/>
        <end position="53"/>
    </location>
</feature>
<feature type="transmembrane region" description="Helical" evidence="1">
    <location>
        <begin position="60"/>
        <end position="84"/>
    </location>
</feature>
<gene>
    <name evidence="2" type="ORF">GMO_18040</name>
</gene>
<dbReference type="EMBL" id="AGQV01000005">
    <property type="protein sequence ID" value="EHH68037.1"/>
    <property type="molecule type" value="Genomic_DNA"/>
</dbReference>
<keyword evidence="3" id="KW-1185">Reference proteome</keyword>
<dbReference type="RefSeq" id="WP_008851951.1">
    <property type="nucleotide sequence ID" value="NZ_AGQV01000005.1"/>
</dbReference>
<protein>
    <submittedName>
        <fullName evidence="2">Uncharacterized protein</fullName>
    </submittedName>
</protein>
<keyword evidence="1" id="KW-0472">Membrane</keyword>
<organism evidence="2 3">
    <name type="scientific">Gluconobacter morbifer G707</name>
    <dbReference type="NCBI Taxonomy" id="1088869"/>
    <lineage>
        <taxon>Bacteria</taxon>
        <taxon>Pseudomonadati</taxon>
        <taxon>Pseudomonadota</taxon>
        <taxon>Alphaproteobacteria</taxon>
        <taxon>Acetobacterales</taxon>
        <taxon>Acetobacteraceae</taxon>
        <taxon>Gluconobacter</taxon>
    </lineage>
</organism>
<comment type="caution">
    <text evidence="2">The sequence shown here is derived from an EMBL/GenBank/DDBJ whole genome shotgun (WGS) entry which is preliminary data.</text>
</comment>
<proteinExistence type="predicted"/>
<dbReference type="PATRIC" id="fig|1088869.3.peg.1799"/>
<accession>G6XJD2</accession>